<name>W4JSV8_HETIT</name>
<accession>W4JSV8</accession>
<dbReference type="KEGG" id="hir:HETIRDRAFT_411955"/>
<evidence type="ECO:0000313" key="2">
    <source>
        <dbReference type="Proteomes" id="UP000030671"/>
    </source>
</evidence>
<dbReference type="RefSeq" id="XP_009551532.1">
    <property type="nucleotide sequence ID" value="XM_009553237.1"/>
</dbReference>
<proteinExistence type="predicted"/>
<sequence length="69" mass="7650">MVVGGQVVKVVMSRKGVGSDTAQRLNTAAMRGRRRRRVSRSHYRLPHLDVSALDYCLAILVPVNSKTSK</sequence>
<dbReference type="EMBL" id="KI925464">
    <property type="protein sequence ID" value="ETW76647.1"/>
    <property type="molecule type" value="Genomic_DNA"/>
</dbReference>
<organism evidence="1 2">
    <name type="scientific">Heterobasidion irregulare (strain TC 32-1)</name>
    <dbReference type="NCBI Taxonomy" id="747525"/>
    <lineage>
        <taxon>Eukaryota</taxon>
        <taxon>Fungi</taxon>
        <taxon>Dikarya</taxon>
        <taxon>Basidiomycota</taxon>
        <taxon>Agaricomycotina</taxon>
        <taxon>Agaricomycetes</taxon>
        <taxon>Russulales</taxon>
        <taxon>Bondarzewiaceae</taxon>
        <taxon>Heterobasidion</taxon>
        <taxon>Heterobasidion annosum species complex</taxon>
    </lineage>
</organism>
<dbReference type="HOGENOM" id="CLU_2776233_0_0_1"/>
<reference evidence="1 2" key="1">
    <citation type="journal article" date="2012" name="New Phytol.">
        <title>Insight into trade-off between wood decay and parasitism from the genome of a fungal forest pathogen.</title>
        <authorList>
            <person name="Olson A."/>
            <person name="Aerts A."/>
            <person name="Asiegbu F."/>
            <person name="Belbahri L."/>
            <person name="Bouzid O."/>
            <person name="Broberg A."/>
            <person name="Canback B."/>
            <person name="Coutinho P.M."/>
            <person name="Cullen D."/>
            <person name="Dalman K."/>
            <person name="Deflorio G."/>
            <person name="van Diepen L.T."/>
            <person name="Dunand C."/>
            <person name="Duplessis S."/>
            <person name="Durling M."/>
            <person name="Gonthier P."/>
            <person name="Grimwood J."/>
            <person name="Fossdal C.G."/>
            <person name="Hansson D."/>
            <person name="Henrissat B."/>
            <person name="Hietala A."/>
            <person name="Himmelstrand K."/>
            <person name="Hoffmeister D."/>
            <person name="Hogberg N."/>
            <person name="James T.Y."/>
            <person name="Karlsson M."/>
            <person name="Kohler A."/>
            <person name="Kues U."/>
            <person name="Lee Y.H."/>
            <person name="Lin Y.C."/>
            <person name="Lind M."/>
            <person name="Lindquist E."/>
            <person name="Lombard V."/>
            <person name="Lucas S."/>
            <person name="Lunden K."/>
            <person name="Morin E."/>
            <person name="Murat C."/>
            <person name="Park J."/>
            <person name="Raffaello T."/>
            <person name="Rouze P."/>
            <person name="Salamov A."/>
            <person name="Schmutz J."/>
            <person name="Solheim H."/>
            <person name="Stahlberg J."/>
            <person name="Velez H."/>
            <person name="de Vries R.P."/>
            <person name="Wiebenga A."/>
            <person name="Woodward S."/>
            <person name="Yakovlev I."/>
            <person name="Garbelotto M."/>
            <person name="Martin F."/>
            <person name="Grigoriev I.V."/>
            <person name="Stenlid J."/>
        </authorList>
    </citation>
    <scope>NUCLEOTIDE SEQUENCE [LARGE SCALE GENOMIC DNA]</scope>
    <source>
        <strain evidence="1 2">TC 32-1</strain>
    </source>
</reference>
<dbReference type="InParanoid" id="W4JSV8"/>
<dbReference type="GeneID" id="20672982"/>
<protein>
    <submittedName>
        <fullName evidence="1">Uncharacterized protein</fullName>
    </submittedName>
</protein>
<dbReference type="AlphaFoldDB" id="W4JSV8"/>
<keyword evidence="2" id="KW-1185">Reference proteome</keyword>
<gene>
    <name evidence="1" type="ORF">HETIRDRAFT_411955</name>
</gene>
<dbReference type="Proteomes" id="UP000030671">
    <property type="component" value="Unassembled WGS sequence"/>
</dbReference>
<evidence type="ECO:0000313" key="1">
    <source>
        <dbReference type="EMBL" id="ETW76647.1"/>
    </source>
</evidence>